<dbReference type="GO" id="GO:0006310">
    <property type="term" value="P:DNA recombination"/>
    <property type="evidence" value="ECO:0007669"/>
    <property type="project" value="UniProtKB-KW"/>
</dbReference>
<dbReference type="PANTHER" id="PTHR30349:SF87">
    <property type="entry name" value="TRANSPOSASE A"/>
    <property type="match status" value="1"/>
</dbReference>
<keyword evidence="1" id="KW-0233">DNA recombination</keyword>
<dbReference type="CDD" id="cd00397">
    <property type="entry name" value="DNA_BRE_C"/>
    <property type="match status" value="1"/>
</dbReference>
<dbReference type="InterPro" id="IPR002104">
    <property type="entry name" value="Integrase_catalytic"/>
</dbReference>
<proteinExistence type="predicted"/>
<sequence>MAEIGDVQGFEKAYSQQLEKLRSADIDERDRKNIRSLVQQRNVNGIQKSTNVGTLNRCRLAAERAHKPLIEFDVDDYYGFHDALELDHDLADGTLRNYRKALKRYAEHTDLDWAEEVVIGRVATANDTIDPSKLLTDDEVSAMLDAAAGGRNAARDKAIMAMLRDSGMRVGALCNLRIHDVEFTESAGEYTVQDLPGNKDAEGTRPFTWARALLVNWLSVHPRPNDDDAPLFTKSDDDNIVSGPGEALSTGAVRKMLYTTANRADIDIDRERVRPHNWRDTTIADWKLDGLSDQQIKHRSHHVEDSDMLSRYGPLEDREMNESILEHYGIEEGTARTPDLEQCPQCGTSVRPGAHFCQQCGLAFDDAAREKLESVKSGARDHTVDEDDPGNRETLTKIAAAADVDPADVNALLD</sequence>
<evidence type="ECO:0000259" key="2">
    <source>
        <dbReference type="PROSITE" id="PS51898"/>
    </source>
</evidence>
<dbReference type="AlphaFoldDB" id="M0LYJ2"/>
<dbReference type="RefSeq" id="WP_007693444.1">
    <property type="nucleotide sequence ID" value="NZ_AJRK01000428.1"/>
</dbReference>
<dbReference type="Pfam" id="PF13240">
    <property type="entry name" value="Zn_Ribbon_1"/>
    <property type="match status" value="1"/>
</dbReference>
<reference evidence="3 4" key="1">
    <citation type="journal article" date="2014" name="PLoS Genet.">
        <title>Phylogenetically driven sequencing of extremely halophilic archaea reveals strategies for static and dynamic osmo-response.</title>
        <authorList>
            <person name="Becker E.A."/>
            <person name="Seitzer P.M."/>
            <person name="Tritt A."/>
            <person name="Larsen D."/>
            <person name="Krusor M."/>
            <person name="Yao A.I."/>
            <person name="Wu D."/>
            <person name="Madern D."/>
            <person name="Eisen J.A."/>
            <person name="Darling A.E."/>
            <person name="Facciotti M.T."/>
        </authorList>
    </citation>
    <scope>NUCLEOTIDE SEQUENCE [LARGE SCALE GENOMIC DNA]</scope>
    <source>
        <strain evidence="3 4">100A6</strain>
    </source>
</reference>
<dbReference type="PROSITE" id="PS51898">
    <property type="entry name" value="TYR_RECOMBINASE"/>
    <property type="match status" value="1"/>
</dbReference>
<dbReference type="InterPro" id="IPR050090">
    <property type="entry name" value="Tyrosine_recombinase_XerCD"/>
</dbReference>
<gene>
    <name evidence="3" type="ORF">C447_10062</name>
</gene>
<dbReference type="OrthoDB" id="214081at2157"/>
<comment type="caution">
    <text evidence="3">The sequence shown here is derived from an EMBL/GenBank/DDBJ whole genome shotgun (WGS) entry which is preliminary data.</text>
</comment>
<dbReference type="InterPro" id="IPR011010">
    <property type="entry name" value="DNA_brk_join_enz"/>
</dbReference>
<dbReference type="EMBL" id="AOMB01000030">
    <property type="protein sequence ID" value="EMA38491.1"/>
    <property type="molecule type" value="Genomic_DNA"/>
</dbReference>
<dbReference type="GO" id="GO:0003677">
    <property type="term" value="F:DNA binding"/>
    <property type="evidence" value="ECO:0007669"/>
    <property type="project" value="InterPro"/>
</dbReference>
<dbReference type="GO" id="GO:0015074">
    <property type="term" value="P:DNA integration"/>
    <property type="evidence" value="ECO:0007669"/>
    <property type="project" value="InterPro"/>
</dbReference>
<evidence type="ECO:0000313" key="3">
    <source>
        <dbReference type="EMBL" id="EMA38491.1"/>
    </source>
</evidence>
<name>M0LYJ2_9EURY</name>
<dbReference type="SUPFAM" id="SSF56349">
    <property type="entry name" value="DNA breaking-rejoining enzymes"/>
    <property type="match status" value="1"/>
</dbReference>
<organism evidence="3 4">
    <name type="scientific">Halococcus hamelinensis 100A6</name>
    <dbReference type="NCBI Taxonomy" id="1132509"/>
    <lineage>
        <taxon>Archaea</taxon>
        <taxon>Methanobacteriati</taxon>
        <taxon>Methanobacteriota</taxon>
        <taxon>Stenosarchaea group</taxon>
        <taxon>Halobacteria</taxon>
        <taxon>Halobacteriales</taxon>
        <taxon>Halococcaceae</taxon>
        <taxon>Halococcus</taxon>
    </lineage>
</organism>
<dbReference type="PATRIC" id="fig|1132509.6.peg.2274"/>
<evidence type="ECO:0000256" key="1">
    <source>
        <dbReference type="ARBA" id="ARBA00023172"/>
    </source>
</evidence>
<dbReference type="InterPro" id="IPR013762">
    <property type="entry name" value="Integrase-like_cat_sf"/>
</dbReference>
<dbReference type="Proteomes" id="UP000011566">
    <property type="component" value="Unassembled WGS sequence"/>
</dbReference>
<dbReference type="Pfam" id="PF00589">
    <property type="entry name" value="Phage_integrase"/>
    <property type="match status" value="1"/>
</dbReference>
<accession>M0LYJ2</accession>
<dbReference type="Gene3D" id="1.10.443.10">
    <property type="entry name" value="Intergrase catalytic core"/>
    <property type="match status" value="1"/>
</dbReference>
<feature type="domain" description="Tyr recombinase" evidence="2">
    <location>
        <begin position="129"/>
        <end position="326"/>
    </location>
</feature>
<protein>
    <submittedName>
        <fullName evidence="3">Integrase family protein</fullName>
    </submittedName>
</protein>
<keyword evidence="4" id="KW-1185">Reference proteome</keyword>
<dbReference type="InterPro" id="IPR026870">
    <property type="entry name" value="Zinc_ribbon_dom"/>
</dbReference>
<dbReference type="PANTHER" id="PTHR30349">
    <property type="entry name" value="PHAGE INTEGRASE-RELATED"/>
    <property type="match status" value="1"/>
</dbReference>
<evidence type="ECO:0000313" key="4">
    <source>
        <dbReference type="Proteomes" id="UP000011566"/>
    </source>
</evidence>
<dbReference type="eggNOG" id="arCOG01242">
    <property type="taxonomic scope" value="Archaea"/>
</dbReference>